<feature type="compositionally biased region" description="Acidic residues" evidence="1">
    <location>
        <begin position="542"/>
        <end position="564"/>
    </location>
</feature>
<dbReference type="OMA" id="GWGYMLM"/>
<dbReference type="OrthoDB" id="2014654at2759"/>
<dbReference type="eggNOG" id="ENOG502QRXN">
    <property type="taxonomic scope" value="Eukaryota"/>
</dbReference>
<dbReference type="InterPro" id="IPR043129">
    <property type="entry name" value="ATPase_NBD"/>
</dbReference>
<evidence type="ECO:0000313" key="4">
    <source>
        <dbReference type="EMBL" id="EPB91966.1"/>
    </source>
</evidence>
<evidence type="ECO:0000313" key="5">
    <source>
        <dbReference type="Proteomes" id="UP000014254"/>
    </source>
</evidence>
<dbReference type="InterPro" id="IPR050273">
    <property type="entry name" value="GppA/Ppx_hydrolase"/>
</dbReference>
<dbReference type="Proteomes" id="UP000014254">
    <property type="component" value="Unassembled WGS sequence"/>
</dbReference>
<sequence>MADPMTIKAPFGVVDMGSNGIRFGIVSALARHLPVAYEERAPIALLDAQGDDRVIPSDTIDEVITSFLRFKKLCQDAQVEIQNVRVIATEATRIATNSKEFLDRIYQATGWTVSLLSKQQEALISASGIVGSFNHVNGLTMDLGGGSVEVSYVMTSSIPDDNLKNDTTTDDNIRVSPHPVSMPYGAAALKRRLAKCESEKDVQALYDEVVTELQKAYDQAQLPDTLAHKDGYKVYMSGGGFRALGYLSMAVNAQETLFPKRSTNRKHMYPIPIINGYSVTGKELKELAKHYRHKNPHELMKKLKVFRVSKRRAGMIPASCFLVSAILEVFKIRRVYFSEGGVRVGYCWQLLSAEEKQKDPLIEGVKAYTAQSEFTLSQKEFDAIYAILANALPELYLDPLHPLQLHRLLPAAIHLSNLTSHYPKETRAFVAFHMPLAGGPLANVPGLSHRERAIIAILLAYRQGGAVPDPIFYAIQAMVGRRGVSVCKYVGRLMELVFAVSPLHPGVGLIESGLSFTTIVQTKSRENNNDSSSSGTDSSDISSDDDSDSEYGNSDDEIENEDASDYPSMHLRITLPEKYSPLVDAPAVMSVIDSLDKKVNSKKFDLDEVRRPLKCPNLFSVQVIRQ</sequence>
<feature type="domain" description="RTG2 C-terminal" evidence="3">
    <location>
        <begin position="378"/>
        <end position="502"/>
    </location>
</feature>
<dbReference type="PANTHER" id="PTHR30005:SF0">
    <property type="entry name" value="RETROGRADE REGULATION PROTEIN 2"/>
    <property type="match status" value="1"/>
</dbReference>
<dbReference type="PANTHER" id="PTHR30005">
    <property type="entry name" value="EXOPOLYPHOSPHATASE"/>
    <property type="match status" value="1"/>
</dbReference>
<dbReference type="Gene3D" id="1.10.3210.10">
    <property type="entry name" value="Hypothetical protein af1432"/>
    <property type="match status" value="1"/>
</dbReference>
<keyword evidence="5" id="KW-1185">Reference proteome</keyword>
<dbReference type="Gene3D" id="3.30.420.40">
    <property type="match status" value="1"/>
</dbReference>
<organism evidence="4 5">
    <name type="scientific">Mucor circinelloides f. circinelloides (strain 1006PhL)</name>
    <name type="common">Mucormycosis agent</name>
    <name type="synonym">Calyptromyces circinelloides</name>
    <dbReference type="NCBI Taxonomy" id="1220926"/>
    <lineage>
        <taxon>Eukaryota</taxon>
        <taxon>Fungi</taxon>
        <taxon>Fungi incertae sedis</taxon>
        <taxon>Mucoromycota</taxon>
        <taxon>Mucoromycotina</taxon>
        <taxon>Mucoromycetes</taxon>
        <taxon>Mucorales</taxon>
        <taxon>Mucorineae</taxon>
        <taxon>Mucoraceae</taxon>
        <taxon>Mucor</taxon>
    </lineage>
</organism>
<protein>
    <submittedName>
        <fullName evidence="4">Uncharacterized protein</fullName>
    </submittedName>
</protein>
<dbReference type="InParanoid" id="S2JNS1"/>
<dbReference type="AlphaFoldDB" id="S2JNS1"/>
<dbReference type="GO" id="GO:0006357">
    <property type="term" value="P:regulation of transcription by RNA polymerase II"/>
    <property type="evidence" value="ECO:0007669"/>
    <property type="project" value="TreeGrafter"/>
</dbReference>
<dbReference type="Gene3D" id="3.30.420.150">
    <property type="entry name" value="Exopolyphosphatase. Domain 2"/>
    <property type="match status" value="1"/>
</dbReference>
<name>S2JNS1_MUCC1</name>
<dbReference type="Pfam" id="PF02541">
    <property type="entry name" value="Ppx-GppA"/>
    <property type="match status" value="1"/>
</dbReference>
<dbReference type="SUPFAM" id="SSF53067">
    <property type="entry name" value="Actin-like ATPase domain"/>
    <property type="match status" value="2"/>
</dbReference>
<accession>S2JNS1</accession>
<feature type="compositionally biased region" description="Low complexity" evidence="1">
    <location>
        <begin position="529"/>
        <end position="541"/>
    </location>
</feature>
<dbReference type="InterPro" id="IPR003695">
    <property type="entry name" value="Ppx_GppA_N"/>
</dbReference>
<feature type="region of interest" description="Disordered" evidence="1">
    <location>
        <begin position="524"/>
        <end position="567"/>
    </location>
</feature>
<dbReference type="InterPro" id="IPR057512">
    <property type="entry name" value="RTG2_C"/>
</dbReference>
<dbReference type="Pfam" id="PF23566">
    <property type="entry name" value="RTG2_C"/>
    <property type="match status" value="1"/>
</dbReference>
<gene>
    <name evidence="4" type="ORF">HMPREF1544_01260</name>
</gene>
<dbReference type="EMBL" id="KE123904">
    <property type="protein sequence ID" value="EPB91966.1"/>
    <property type="molecule type" value="Genomic_DNA"/>
</dbReference>
<reference evidence="5" key="1">
    <citation type="submission" date="2013-05" db="EMBL/GenBank/DDBJ databases">
        <title>The Genome sequence of Mucor circinelloides f. circinelloides 1006PhL.</title>
        <authorList>
            <consortium name="The Broad Institute Genomics Platform"/>
            <person name="Cuomo C."/>
            <person name="Earl A."/>
            <person name="Findley K."/>
            <person name="Lee S.C."/>
            <person name="Walker B."/>
            <person name="Young S."/>
            <person name="Zeng Q."/>
            <person name="Gargeya S."/>
            <person name="Fitzgerald M."/>
            <person name="Haas B."/>
            <person name="Abouelleil A."/>
            <person name="Allen A.W."/>
            <person name="Alvarado L."/>
            <person name="Arachchi H.M."/>
            <person name="Berlin A.M."/>
            <person name="Chapman S.B."/>
            <person name="Gainer-Dewar J."/>
            <person name="Goldberg J."/>
            <person name="Griggs A."/>
            <person name="Gujja S."/>
            <person name="Hansen M."/>
            <person name="Howarth C."/>
            <person name="Imamovic A."/>
            <person name="Ireland A."/>
            <person name="Larimer J."/>
            <person name="McCowan C."/>
            <person name="Murphy C."/>
            <person name="Pearson M."/>
            <person name="Poon T.W."/>
            <person name="Priest M."/>
            <person name="Roberts A."/>
            <person name="Saif S."/>
            <person name="Shea T."/>
            <person name="Sisk P."/>
            <person name="Sykes S."/>
            <person name="Wortman J."/>
            <person name="Nusbaum C."/>
            <person name="Birren B."/>
        </authorList>
    </citation>
    <scope>NUCLEOTIDE SEQUENCE [LARGE SCALE GENOMIC DNA]</scope>
    <source>
        <strain evidence="5">1006PhL</strain>
    </source>
</reference>
<feature type="domain" description="Ppx/GppA phosphatase N-terminal" evidence="2">
    <location>
        <begin position="30"/>
        <end position="351"/>
    </location>
</feature>
<evidence type="ECO:0000259" key="3">
    <source>
        <dbReference type="Pfam" id="PF23566"/>
    </source>
</evidence>
<dbReference type="FunFam" id="3.30.420.40:FF:000191">
    <property type="entry name" value="Retrograde regulation protein 2"/>
    <property type="match status" value="1"/>
</dbReference>
<dbReference type="STRING" id="1220926.S2JNS1"/>
<evidence type="ECO:0000256" key="1">
    <source>
        <dbReference type="SAM" id="MobiDB-lite"/>
    </source>
</evidence>
<proteinExistence type="predicted"/>
<dbReference type="VEuPathDB" id="FungiDB:HMPREF1544_01260"/>
<evidence type="ECO:0000259" key="2">
    <source>
        <dbReference type="Pfam" id="PF02541"/>
    </source>
</evidence>